<dbReference type="Pfam" id="PF02082">
    <property type="entry name" value="Rrf2"/>
    <property type="match status" value="1"/>
</dbReference>
<dbReference type="NCBIfam" id="TIGR00738">
    <property type="entry name" value="rrf2_super"/>
    <property type="match status" value="1"/>
</dbReference>
<keyword evidence="3" id="KW-1185">Reference proteome</keyword>
<dbReference type="InterPro" id="IPR036390">
    <property type="entry name" value="WH_DNA-bd_sf"/>
</dbReference>
<dbReference type="InterPro" id="IPR036388">
    <property type="entry name" value="WH-like_DNA-bd_sf"/>
</dbReference>
<evidence type="ECO:0000256" key="1">
    <source>
        <dbReference type="ARBA" id="ARBA00023125"/>
    </source>
</evidence>
<dbReference type="Gene3D" id="1.10.10.10">
    <property type="entry name" value="Winged helix-like DNA-binding domain superfamily/Winged helix DNA-binding domain"/>
    <property type="match status" value="1"/>
</dbReference>
<reference evidence="2" key="1">
    <citation type="submission" date="2022-08" db="EMBL/GenBank/DDBJ databases">
        <authorList>
            <person name="Vandamme P."/>
            <person name="Hettiarachchi A."/>
            <person name="Peeters C."/>
            <person name="Cnockaert M."/>
            <person name="Carlier A."/>
        </authorList>
    </citation>
    <scope>NUCLEOTIDE SEQUENCE</scope>
    <source>
        <strain evidence="2">LMG 31809</strain>
    </source>
</reference>
<organism evidence="2 3">
    <name type="scientific">Govanella unica</name>
    <dbReference type="NCBI Taxonomy" id="2975056"/>
    <lineage>
        <taxon>Bacteria</taxon>
        <taxon>Pseudomonadati</taxon>
        <taxon>Pseudomonadota</taxon>
        <taxon>Alphaproteobacteria</taxon>
        <taxon>Emcibacterales</taxon>
        <taxon>Govanellaceae</taxon>
        <taxon>Govanella</taxon>
    </lineage>
</organism>
<keyword evidence="1" id="KW-0238">DNA-binding</keyword>
<accession>A0A9X3TUU4</accession>
<dbReference type="PROSITE" id="PS51197">
    <property type="entry name" value="HTH_RRF2_2"/>
    <property type="match status" value="1"/>
</dbReference>
<comment type="caution">
    <text evidence="2">The sequence shown here is derived from an EMBL/GenBank/DDBJ whole genome shotgun (WGS) entry which is preliminary data.</text>
</comment>
<dbReference type="Proteomes" id="UP001141619">
    <property type="component" value="Unassembled WGS sequence"/>
</dbReference>
<dbReference type="AlphaFoldDB" id="A0A9X3TUU4"/>
<evidence type="ECO:0000313" key="2">
    <source>
        <dbReference type="EMBL" id="MDA5192546.1"/>
    </source>
</evidence>
<dbReference type="GO" id="GO:0005829">
    <property type="term" value="C:cytosol"/>
    <property type="evidence" value="ECO:0007669"/>
    <property type="project" value="TreeGrafter"/>
</dbReference>
<reference evidence="2" key="2">
    <citation type="journal article" date="2023" name="Syst. Appl. Microbiol.">
        <title>Govania unica gen. nov., sp. nov., a rare biosphere bacterium that represents a novel family in the class Alphaproteobacteria.</title>
        <authorList>
            <person name="Vandamme P."/>
            <person name="Peeters C."/>
            <person name="Hettiarachchi A."/>
            <person name="Cnockaert M."/>
            <person name="Carlier A."/>
        </authorList>
    </citation>
    <scope>NUCLEOTIDE SEQUENCE</scope>
    <source>
        <strain evidence="2">LMG 31809</strain>
    </source>
</reference>
<dbReference type="InterPro" id="IPR000944">
    <property type="entry name" value="Tscrpt_reg_Rrf2"/>
</dbReference>
<dbReference type="RefSeq" id="WP_274942251.1">
    <property type="nucleotide sequence ID" value="NZ_JANWOI010000001.1"/>
</dbReference>
<protein>
    <submittedName>
        <fullName evidence="2">Rrf2 family transcriptional regulator</fullName>
    </submittedName>
</protein>
<dbReference type="PANTHER" id="PTHR33221">
    <property type="entry name" value="WINGED HELIX-TURN-HELIX TRANSCRIPTIONAL REGULATOR, RRF2 FAMILY"/>
    <property type="match status" value="1"/>
</dbReference>
<evidence type="ECO:0000313" key="3">
    <source>
        <dbReference type="Proteomes" id="UP001141619"/>
    </source>
</evidence>
<dbReference type="EMBL" id="JANWOI010000001">
    <property type="protein sequence ID" value="MDA5192546.1"/>
    <property type="molecule type" value="Genomic_DNA"/>
</dbReference>
<name>A0A9X3TUU4_9PROT</name>
<sequence>MQLTQFTDYALRVLIYLGVKQGDATIGEIVDSYGISKNHLTKVVHSLARLGFVQSTRGKGGGIRLAMRPEDISVAAVVAATEPNFNLVECFELGASHCPLVPSCLLKRALHEANQAFLTSLERHSLADLLGNRRELTVLLKVPAVP</sequence>
<proteinExistence type="predicted"/>
<dbReference type="PANTHER" id="PTHR33221:SF4">
    <property type="entry name" value="HTH-TYPE TRANSCRIPTIONAL REPRESSOR NSRR"/>
    <property type="match status" value="1"/>
</dbReference>
<dbReference type="SUPFAM" id="SSF46785">
    <property type="entry name" value="Winged helix' DNA-binding domain"/>
    <property type="match status" value="1"/>
</dbReference>
<dbReference type="GO" id="GO:0003700">
    <property type="term" value="F:DNA-binding transcription factor activity"/>
    <property type="evidence" value="ECO:0007669"/>
    <property type="project" value="TreeGrafter"/>
</dbReference>
<gene>
    <name evidence="2" type="ORF">NYP16_01055</name>
</gene>
<dbReference type="GO" id="GO:0003677">
    <property type="term" value="F:DNA binding"/>
    <property type="evidence" value="ECO:0007669"/>
    <property type="project" value="UniProtKB-KW"/>
</dbReference>